<evidence type="ECO:0000313" key="3">
    <source>
        <dbReference type="EMBL" id="QIB70141.1"/>
    </source>
</evidence>
<dbReference type="KEGG" id="abut:Ami103574_12945"/>
<organism evidence="3 4">
    <name type="scientific">Aminipila butyrica</name>
    <dbReference type="NCBI Taxonomy" id="433296"/>
    <lineage>
        <taxon>Bacteria</taxon>
        <taxon>Bacillati</taxon>
        <taxon>Bacillota</taxon>
        <taxon>Clostridia</taxon>
        <taxon>Peptostreptococcales</taxon>
        <taxon>Anaerovoracaceae</taxon>
        <taxon>Aminipila</taxon>
    </lineage>
</organism>
<proteinExistence type="predicted"/>
<sequence length="150" mass="15910">MTGKKKGEQGKCFISKLLYVVAALVAVLGIGMLAANVYVFKTTVDQYVMQGYPAAMVMSSMIPSQLLPSIFEALGMYGGITCALVGLGAANKKLSVIAAGAACEADDEEAVDEELENQEEGTAADEVMNDSQVESNQEDTDLEEEAEQDK</sequence>
<keyword evidence="2" id="KW-1133">Transmembrane helix</keyword>
<feature type="region of interest" description="Disordered" evidence="1">
    <location>
        <begin position="107"/>
        <end position="150"/>
    </location>
</feature>
<evidence type="ECO:0000256" key="2">
    <source>
        <dbReference type="SAM" id="Phobius"/>
    </source>
</evidence>
<dbReference type="AlphaFoldDB" id="A0A858BVQ7"/>
<dbReference type="EMBL" id="CP048649">
    <property type="protein sequence ID" value="QIB70141.1"/>
    <property type="molecule type" value="Genomic_DNA"/>
</dbReference>
<keyword evidence="4" id="KW-1185">Reference proteome</keyword>
<evidence type="ECO:0000313" key="4">
    <source>
        <dbReference type="Proteomes" id="UP000466848"/>
    </source>
</evidence>
<feature type="transmembrane region" description="Helical" evidence="2">
    <location>
        <begin position="66"/>
        <end position="87"/>
    </location>
</feature>
<feature type="compositionally biased region" description="Acidic residues" evidence="1">
    <location>
        <begin position="136"/>
        <end position="150"/>
    </location>
</feature>
<accession>A0A858BVQ7</accession>
<keyword evidence="2" id="KW-0812">Transmembrane</keyword>
<evidence type="ECO:0000256" key="1">
    <source>
        <dbReference type="SAM" id="MobiDB-lite"/>
    </source>
</evidence>
<keyword evidence="2" id="KW-0472">Membrane</keyword>
<name>A0A858BVQ7_9FIRM</name>
<gene>
    <name evidence="3" type="ORF">Ami103574_12945</name>
</gene>
<dbReference type="RefSeq" id="WP_163067380.1">
    <property type="nucleotide sequence ID" value="NZ_CP048649.1"/>
</dbReference>
<dbReference type="Proteomes" id="UP000466848">
    <property type="component" value="Chromosome"/>
</dbReference>
<feature type="transmembrane region" description="Helical" evidence="2">
    <location>
        <begin position="12"/>
        <end position="39"/>
    </location>
</feature>
<feature type="compositionally biased region" description="Acidic residues" evidence="1">
    <location>
        <begin position="107"/>
        <end position="123"/>
    </location>
</feature>
<reference evidence="3 4" key="1">
    <citation type="submission" date="2020-02" db="EMBL/GenBank/DDBJ databases">
        <authorList>
            <person name="Kim Y.B."/>
            <person name="Roh S.W."/>
        </authorList>
    </citation>
    <scope>NUCLEOTIDE SEQUENCE [LARGE SCALE GENOMIC DNA]</scope>
    <source>
        <strain evidence="3 4">DSM 103574</strain>
    </source>
</reference>
<protein>
    <submittedName>
        <fullName evidence="3">Uncharacterized protein</fullName>
    </submittedName>
</protein>